<evidence type="ECO:0000313" key="11">
    <source>
        <dbReference type="Proteomes" id="UP001501599"/>
    </source>
</evidence>
<dbReference type="Pfam" id="PF00005">
    <property type="entry name" value="ABC_tran"/>
    <property type="match status" value="1"/>
</dbReference>
<protein>
    <submittedName>
        <fullName evidence="10">ABC transporter ATP-binding protein</fullName>
    </submittedName>
</protein>
<dbReference type="InterPro" id="IPR003439">
    <property type="entry name" value="ABC_transporter-like_ATP-bd"/>
</dbReference>
<keyword evidence="11" id="KW-1185">Reference proteome</keyword>
<dbReference type="GO" id="GO:0005524">
    <property type="term" value="F:ATP binding"/>
    <property type="evidence" value="ECO:0007669"/>
    <property type="project" value="UniProtKB-KW"/>
</dbReference>
<dbReference type="InterPro" id="IPR003593">
    <property type="entry name" value="AAA+_ATPase"/>
</dbReference>
<evidence type="ECO:0000256" key="4">
    <source>
        <dbReference type="ARBA" id="ARBA00022840"/>
    </source>
</evidence>
<dbReference type="SUPFAM" id="SSF90123">
    <property type="entry name" value="ABC transporter transmembrane region"/>
    <property type="match status" value="1"/>
</dbReference>
<keyword evidence="4 10" id="KW-0067">ATP-binding</keyword>
<organism evidence="10 11">
    <name type="scientific">Agrococcus versicolor</name>
    <dbReference type="NCBI Taxonomy" id="501482"/>
    <lineage>
        <taxon>Bacteria</taxon>
        <taxon>Bacillati</taxon>
        <taxon>Actinomycetota</taxon>
        <taxon>Actinomycetes</taxon>
        <taxon>Micrococcales</taxon>
        <taxon>Microbacteriaceae</taxon>
        <taxon>Agrococcus</taxon>
    </lineage>
</organism>
<dbReference type="CDD" id="cd18547">
    <property type="entry name" value="ABC_6TM_Tm288_like"/>
    <property type="match status" value="1"/>
</dbReference>
<keyword evidence="5 7" id="KW-1133">Transmembrane helix</keyword>
<evidence type="ECO:0000256" key="5">
    <source>
        <dbReference type="ARBA" id="ARBA00022989"/>
    </source>
</evidence>
<feature type="transmembrane region" description="Helical" evidence="7">
    <location>
        <begin position="231"/>
        <end position="248"/>
    </location>
</feature>
<dbReference type="InterPro" id="IPR011527">
    <property type="entry name" value="ABC1_TM_dom"/>
</dbReference>
<comment type="subcellular location">
    <subcellularLocation>
        <location evidence="1">Cell membrane</location>
        <topology evidence="1">Multi-pass membrane protein</topology>
    </subcellularLocation>
</comment>
<dbReference type="PROSITE" id="PS50929">
    <property type="entry name" value="ABC_TM1F"/>
    <property type="match status" value="1"/>
</dbReference>
<feature type="transmembrane region" description="Helical" evidence="7">
    <location>
        <begin position="335"/>
        <end position="360"/>
    </location>
</feature>
<evidence type="ECO:0000256" key="3">
    <source>
        <dbReference type="ARBA" id="ARBA00022741"/>
    </source>
</evidence>
<keyword evidence="2 7" id="KW-0812">Transmembrane</keyword>
<evidence type="ECO:0000256" key="1">
    <source>
        <dbReference type="ARBA" id="ARBA00004651"/>
    </source>
</evidence>
<evidence type="ECO:0000256" key="6">
    <source>
        <dbReference type="ARBA" id="ARBA00023136"/>
    </source>
</evidence>
<dbReference type="PANTHER" id="PTHR43394:SF1">
    <property type="entry name" value="ATP-BINDING CASSETTE SUB-FAMILY B MEMBER 10, MITOCHONDRIAL"/>
    <property type="match status" value="1"/>
</dbReference>
<evidence type="ECO:0000259" key="9">
    <source>
        <dbReference type="PROSITE" id="PS50929"/>
    </source>
</evidence>
<accession>A0ABN3AKT4</accession>
<dbReference type="CDD" id="cd03254">
    <property type="entry name" value="ABCC_Glucan_exporter_like"/>
    <property type="match status" value="1"/>
</dbReference>
<dbReference type="InterPro" id="IPR027417">
    <property type="entry name" value="P-loop_NTPase"/>
</dbReference>
<feature type="domain" description="ABC transporter" evidence="8">
    <location>
        <begin position="428"/>
        <end position="667"/>
    </location>
</feature>
<evidence type="ECO:0000259" key="8">
    <source>
        <dbReference type="PROSITE" id="PS50893"/>
    </source>
</evidence>
<dbReference type="Gene3D" id="3.40.50.300">
    <property type="entry name" value="P-loop containing nucleotide triphosphate hydrolases"/>
    <property type="match status" value="1"/>
</dbReference>
<feature type="transmembrane region" description="Helical" evidence="7">
    <location>
        <begin position="254"/>
        <end position="274"/>
    </location>
</feature>
<feature type="transmembrane region" description="Helical" evidence="7">
    <location>
        <begin position="146"/>
        <end position="166"/>
    </location>
</feature>
<keyword evidence="3" id="KW-0547">Nucleotide-binding</keyword>
<evidence type="ECO:0000313" key="10">
    <source>
        <dbReference type="EMBL" id="GAA2171665.1"/>
    </source>
</evidence>
<evidence type="ECO:0000256" key="7">
    <source>
        <dbReference type="SAM" id="Phobius"/>
    </source>
</evidence>
<dbReference type="SUPFAM" id="SSF52540">
    <property type="entry name" value="P-loop containing nucleoside triphosphate hydrolases"/>
    <property type="match status" value="1"/>
</dbReference>
<comment type="caution">
    <text evidence="10">The sequence shown here is derived from an EMBL/GenBank/DDBJ whole genome shotgun (WGS) entry which is preliminary data.</text>
</comment>
<dbReference type="SMART" id="SM00382">
    <property type="entry name" value="AAA"/>
    <property type="match status" value="1"/>
</dbReference>
<dbReference type="PROSITE" id="PS50893">
    <property type="entry name" value="ABC_TRANSPORTER_2"/>
    <property type="match status" value="1"/>
</dbReference>
<dbReference type="PROSITE" id="PS00211">
    <property type="entry name" value="ABC_TRANSPORTER_1"/>
    <property type="match status" value="1"/>
</dbReference>
<dbReference type="Proteomes" id="UP001501599">
    <property type="component" value="Unassembled WGS sequence"/>
</dbReference>
<dbReference type="PANTHER" id="PTHR43394">
    <property type="entry name" value="ATP-DEPENDENT PERMEASE MDL1, MITOCHONDRIAL"/>
    <property type="match status" value="1"/>
</dbReference>
<feature type="transmembrane region" description="Helical" evidence="7">
    <location>
        <begin position="61"/>
        <end position="82"/>
    </location>
</feature>
<dbReference type="RefSeq" id="WP_344340230.1">
    <property type="nucleotide sequence ID" value="NZ_BAAAQT010000005.1"/>
</dbReference>
<evidence type="ECO:0000256" key="2">
    <source>
        <dbReference type="ARBA" id="ARBA00022692"/>
    </source>
</evidence>
<gene>
    <name evidence="10" type="ORF">GCM10009846_06330</name>
</gene>
<dbReference type="Gene3D" id="1.20.1560.10">
    <property type="entry name" value="ABC transporter type 1, transmembrane domain"/>
    <property type="match status" value="1"/>
</dbReference>
<name>A0ABN3AKT4_9MICO</name>
<keyword evidence="6 7" id="KW-0472">Membrane</keyword>
<feature type="domain" description="ABC transmembrane type-1" evidence="9">
    <location>
        <begin position="66"/>
        <end position="395"/>
    </location>
</feature>
<dbReference type="InterPro" id="IPR036640">
    <property type="entry name" value="ABC1_TM_sf"/>
</dbReference>
<dbReference type="InterPro" id="IPR017871">
    <property type="entry name" value="ABC_transporter-like_CS"/>
</dbReference>
<proteinExistence type="predicted"/>
<dbReference type="InterPro" id="IPR039421">
    <property type="entry name" value="Type_1_exporter"/>
</dbReference>
<sequence>MARQRKAQEPIVESERTEEEILEAELAEAARRGADDWEAPPGKAKALLPTLRRLLGLFAPFKALLAIVFVVGTAGIVLNVIAPRVLAEGTNLIVQGLVQVQLAAQGFPDGTTQAEVVEQLRAAGQGDFANIIEAMRGFEVGAGIDFMALGQVLMLVLALYVVASLFQWVQGYFVNRVVQRTVARLRSDVEDKVHRLPLRYYDGMQRGELLSRLTNDLDNVGQSMSQTLSQIVTGVLTIVGVLVMMLSINVWLALIALISVPLTGIILGLVMGRAQGLFAEQWKRTGRLNGLVEESFTGHALVKVFGREREVREQFQEENEAVFQASFKAQFLSGLVFPLMTFVGNVGYVLVAVAGGLFVANGSIRIGDVQAFIQYSQQFSQNLGQLGQTFTMVQSGAASAERVFELLDAEDEESDADGGTIAATSGAVAFEHVAFSYDRGEDGTRAPLISDLSLTVEPGQTVAIVGPTGAGKTTLVNLLMRFYEIDGGRITLDGVDTRTLTRDALREQTGMVLQDTWLFGGTIRDNIAYGAPDATEEQIQEAARATFVDRFVQSLPDGYDTVLDEEASNLSAGEKQLVTIARAFLAQPSVLILDEATSSVDTRTELLLQQAMAALRQDRTSFVIAHRLSTIRDADVILVMEHGDIVEQGTHAELLERDGAYRRLYDAQFQQAAVDLDGGAPATGSVQTQPQT</sequence>
<reference evidence="10 11" key="1">
    <citation type="journal article" date="2019" name="Int. J. Syst. Evol. Microbiol.">
        <title>The Global Catalogue of Microorganisms (GCM) 10K type strain sequencing project: providing services to taxonomists for standard genome sequencing and annotation.</title>
        <authorList>
            <consortium name="The Broad Institute Genomics Platform"/>
            <consortium name="The Broad Institute Genome Sequencing Center for Infectious Disease"/>
            <person name="Wu L."/>
            <person name="Ma J."/>
        </authorList>
    </citation>
    <scope>NUCLEOTIDE SEQUENCE [LARGE SCALE GENOMIC DNA]</scope>
    <source>
        <strain evidence="10 11">JCM 16026</strain>
    </source>
</reference>
<dbReference type="Pfam" id="PF00664">
    <property type="entry name" value="ABC_membrane"/>
    <property type="match status" value="1"/>
</dbReference>
<dbReference type="EMBL" id="BAAAQT010000005">
    <property type="protein sequence ID" value="GAA2171665.1"/>
    <property type="molecule type" value="Genomic_DNA"/>
</dbReference>